<dbReference type="Pfam" id="PF12833">
    <property type="entry name" value="HTH_18"/>
    <property type="match status" value="1"/>
</dbReference>
<proteinExistence type="predicted"/>
<dbReference type="eggNOG" id="COG2207">
    <property type="taxonomic scope" value="Bacteria"/>
</dbReference>
<name>G5GC80_9BACT</name>
<evidence type="ECO:0000256" key="1">
    <source>
        <dbReference type="ARBA" id="ARBA00023015"/>
    </source>
</evidence>
<dbReference type="InterPro" id="IPR009057">
    <property type="entry name" value="Homeodomain-like_sf"/>
</dbReference>
<dbReference type="RefSeq" id="WP_009347647.1">
    <property type="nucleotide sequence ID" value="NZ_JH376830.1"/>
</dbReference>
<dbReference type="HOGENOM" id="CLU_000445_88_2_10"/>
<evidence type="ECO:0000259" key="4">
    <source>
        <dbReference type="PROSITE" id="PS01124"/>
    </source>
</evidence>
<keyword evidence="6" id="KW-1185">Reference proteome</keyword>
<reference evidence="5 6" key="1">
    <citation type="submission" date="2011-08" db="EMBL/GenBank/DDBJ databases">
        <title>The Genome Sequence of Prevotella sp. oral taxon 302 str. F0323.</title>
        <authorList>
            <consortium name="The Broad Institute Genome Sequencing Platform"/>
            <person name="Earl A."/>
            <person name="Ward D."/>
            <person name="Feldgarden M."/>
            <person name="Gevers D."/>
            <person name="Izard J."/>
            <person name="Blanton J.M."/>
            <person name="Baranova O.V."/>
            <person name="Tanner A.C."/>
            <person name="Dewhirst F.E."/>
            <person name="Young S.K."/>
            <person name="Zeng Q."/>
            <person name="Gargeya S."/>
            <person name="Fitzgerald M."/>
            <person name="Haas B."/>
            <person name="Abouelleil A."/>
            <person name="Alvarado L."/>
            <person name="Arachchi H.M."/>
            <person name="Berlin A."/>
            <person name="Brown A."/>
            <person name="Chapman S.B."/>
            <person name="Chen Z."/>
            <person name="Dunbar C."/>
            <person name="Freedman E."/>
            <person name="Gearin G."/>
            <person name="Gellesch M."/>
            <person name="Goldberg J."/>
            <person name="Griggs A."/>
            <person name="Gujja S."/>
            <person name="Heiman D."/>
            <person name="Howarth C."/>
            <person name="Larson L."/>
            <person name="Lui A."/>
            <person name="MacDonald P.J.P."/>
            <person name="Montmayeur A."/>
            <person name="Murphy C."/>
            <person name="Neiman D."/>
            <person name="Pearson M."/>
            <person name="Priest M."/>
            <person name="Roberts A."/>
            <person name="Saif S."/>
            <person name="Shea T."/>
            <person name="Shenoy N."/>
            <person name="Sisk P."/>
            <person name="Stolte C."/>
            <person name="Sykes S."/>
            <person name="Wortman J."/>
            <person name="Nusbaum C."/>
            <person name="Birren B."/>
        </authorList>
    </citation>
    <scope>NUCLEOTIDE SEQUENCE [LARGE SCALE GENOMIC DNA]</scope>
    <source>
        <strain evidence="5 6">F0323</strain>
    </source>
</reference>
<evidence type="ECO:0000256" key="2">
    <source>
        <dbReference type="ARBA" id="ARBA00023125"/>
    </source>
</evidence>
<dbReference type="SUPFAM" id="SSF46689">
    <property type="entry name" value="Homeodomain-like"/>
    <property type="match status" value="1"/>
</dbReference>
<dbReference type="PANTHER" id="PTHR43280">
    <property type="entry name" value="ARAC-FAMILY TRANSCRIPTIONAL REGULATOR"/>
    <property type="match status" value="1"/>
</dbReference>
<keyword evidence="1" id="KW-0805">Transcription regulation</keyword>
<evidence type="ECO:0000313" key="5">
    <source>
        <dbReference type="EMBL" id="EHG22823.1"/>
    </source>
</evidence>
<dbReference type="InterPro" id="IPR018060">
    <property type="entry name" value="HTH_AraC"/>
</dbReference>
<dbReference type="Proteomes" id="UP000015993">
    <property type="component" value="Unassembled WGS sequence"/>
</dbReference>
<accession>G5GC80</accession>
<dbReference type="PRINTS" id="PR00032">
    <property type="entry name" value="HTHARAC"/>
</dbReference>
<feature type="domain" description="HTH araC/xylS-type" evidence="4">
    <location>
        <begin position="133"/>
        <end position="231"/>
    </location>
</feature>
<sequence length="234" mass="27072">MAEPRVILVVSGEIDVCINLQDYHLETGHIILIGSDSIIEINEVSADARVTAIILRNSINVPEDIVLSALPVEYNRLLRMYYLVWDVIHLTPYRQKTIQFLLNSIVSNIQEIKATEVEEEKSEGATREQVLFLQFKRLVHLHCMQEHSIPFYAHQLHITPHYLSAIIKKTSRQSVMYWINRAILQEAKLLLKANELMIYEIAIRMGFPSASAFSKFFKREAGMMPREYQESISK</sequence>
<keyword evidence="2" id="KW-0238">DNA-binding</keyword>
<dbReference type="Gene3D" id="1.10.10.60">
    <property type="entry name" value="Homeodomain-like"/>
    <property type="match status" value="1"/>
</dbReference>
<dbReference type="GO" id="GO:0003700">
    <property type="term" value="F:DNA-binding transcription factor activity"/>
    <property type="evidence" value="ECO:0007669"/>
    <property type="project" value="InterPro"/>
</dbReference>
<dbReference type="AlphaFoldDB" id="G5GC80"/>
<dbReference type="InterPro" id="IPR020449">
    <property type="entry name" value="Tscrpt_reg_AraC-type_HTH"/>
</dbReference>
<dbReference type="STRING" id="679199.HMPREF9332_01181"/>
<protein>
    <recommendedName>
        <fullName evidence="4">HTH araC/xylS-type domain-containing protein</fullName>
    </recommendedName>
</protein>
<keyword evidence="3" id="KW-0804">Transcription</keyword>
<evidence type="ECO:0000313" key="6">
    <source>
        <dbReference type="Proteomes" id="UP000015993"/>
    </source>
</evidence>
<organism evidence="5 6">
    <name type="scientific">Alloprevotella rava F0323</name>
    <dbReference type="NCBI Taxonomy" id="679199"/>
    <lineage>
        <taxon>Bacteria</taxon>
        <taxon>Pseudomonadati</taxon>
        <taxon>Bacteroidota</taxon>
        <taxon>Bacteroidia</taxon>
        <taxon>Bacteroidales</taxon>
        <taxon>Prevotellaceae</taxon>
        <taxon>Alloprevotella</taxon>
    </lineage>
</organism>
<dbReference type="GO" id="GO:0043565">
    <property type="term" value="F:sequence-specific DNA binding"/>
    <property type="evidence" value="ECO:0007669"/>
    <property type="project" value="InterPro"/>
</dbReference>
<dbReference type="SMART" id="SM00342">
    <property type="entry name" value="HTH_ARAC"/>
    <property type="match status" value="1"/>
</dbReference>
<gene>
    <name evidence="5" type="ORF">HMPREF9332_01181</name>
</gene>
<dbReference type="EMBL" id="ACZK01000021">
    <property type="protein sequence ID" value="EHG22823.1"/>
    <property type="molecule type" value="Genomic_DNA"/>
</dbReference>
<comment type="caution">
    <text evidence="5">The sequence shown here is derived from an EMBL/GenBank/DDBJ whole genome shotgun (WGS) entry which is preliminary data.</text>
</comment>
<dbReference type="PROSITE" id="PS01124">
    <property type="entry name" value="HTH_ARAC_FAMILY_2"/>
    <property type="match status" value="1"/>
</dbReference>
<dbReference type="PANTHER" id="PTHR43280:SF32">
    <property type="entry name" value="TRANSCRIPTIONAL REGULATORY PROTEIN"/>
    <property type="match status" value="1"/>
</dbReference>
<evidence type="ECO:0000256" key="3">
    <source>
        <dbReference type="ARBA" id="ARBA00023163"/>
    </source>
</evidence>